<protein>
    <submittedName>
        <fullName evidence="8">MFS general substrate transporter</fullName>
    </submittedName>
</protein>
<dbReference type="GO" id="GO:0005886">
    <property type="term" value="C:plasma membrane"/>
    <property type="evidence" value="ECO:0007669"/>
    <property type="project" value="TreeGrafter"/>
</dbReference>
<evidence type="ECO:0000313" key="8">
    <source>
        <dbReference type="EMBL" id="PBK74888.1"/>
    </source>
</evidence>
<organism evidence="8 9">
    <name type="scientific">Armillaria solidipes</name>
    <dbReference type="NCBI Taxonomy" id="1076256"/>
    <lineage>
        <taxon>Eukaryota</taxon>
        <taxon>Fungi</taxon>
        <taxon>Dikarya</taxon>
        <taxon>Basidiomycota</taxon>
        <taxon>Agaricomycotina</taxon>
        <taxon>Agaricomycetes</taxon>
        <taxon>Agaricomycetidae</taxon>
        <taxon>Agaricales</taxon>
        <taxon>Marasmiineae</taxon>
        <taxon>Physalacriaceae</taxon>
        <taxon>Armillaria</taxon>
    </lineage>
</organism>
<feature type="transmembrane region" description="Helical" evidence="6">
    <location>
        <begin position="413"/>
        <end position="432"/>
    </location>
</feature>
<dbReference type="GO" id="GO:0022857">
    <property type="term" value="F:transmembrane transporter activity"/>
    <property type="evidence" value="ECO:0007669"/>
    <property type="project" value="InterPro"/>
</dbReference>
<name>A0A2H3C995_9AGAR</name>
<feature type="transmembrane region" description="Helical" evidence="6">
    <location>
        <begin position="109"/>
        <end position="134"/>
    </location>
</feature>
<dbReference type="PANTHER" id="PTHR23502:SF51">
    <property type="entry name" value="QUINIDINE RESISTANCE PROTEIN 1-RELATED"/>
    <property type="match status" value="1"/>
</dbReference>
<feature type="transmembrane region" description="Helical" evidence="6">
    <location>
        <begin position="18"/>
        <end position="41"/>
    </location>
</feature>
<evidence type="ECO:0000256" key="2">
    <source>
        <dbReference type="ARBA" id="ARBA00022448"/>
    </source>
</evidence>
<accession>A0A2H3C995</accession>
<keyword evidence="2" id="KW-0813">Transport</keyword>
<dbReference type="EMBL" id="KZ293418">
    <property type="protein sequence ID" value="PBK74888.1"/>
    <property type="molecule type" value="Genomic_DNA"/>
</dbReference>
<reference evidence="9" key="1">
    <citation type="journal article" date="2017" name="Nat. Ecol. Evol.">
        <title>Genome expansion and lineage-specific genetic innovations in the forest pathogenic fungi Armillaria.</title>
        <authorList>
            <person name="Sipos G."/>
            <person name="Prasanna A.N."/>
            <person name="Walter M.C."/>
            <person name="O'Connor E."/>
            <person name="Balint B."/>
            <person name="Krizsan K."/>
            <person name="Kiss B."/>
            <person name="Hess J."/>
            <person name="Varga T."/>
            <person name="Slot J."/>
            <person name="Riley R."/>
            <person name="Boka B."/>
            <person name="Rigling D."/>
            <person name="Barry K."/>
            <person name="Lee J."/>
            <person name="Mihaltcheva S."/>
            <person name="LaButti K."/>
            <person name="Lipzen A."/>
            <person name="Waldron R."/>
            <person name="Moloney N.M."/>
            <person name="Sperisen C."/>
            <person name="Kredics L."/>
            <person name="Vagvoelgyi C."/>
            <person name="Patrignani A."/>
            <person name="Fitzpatrick D."/>
            <person name="Nagy I."/>
            <person name="Doyle S."/>
            <person name="Anderson J.B."/>
            <person name="Grigoriev I.V."/>
            <person name="Gueldener U."/>
            <person name="Muensterkoetter M."/>
            <person name="Nagy L.G."/>
        </authorList>
    </citation>
    <scope>NUCLEOTIDE SEQUENCE [LARGE SCALE GENOMIC DNA]</scope>
    <source>
        <strain evidence="9">28-4</strain>
    </source>
</reference>
<evidence type="ECO:0000256" key="6">
    <source>
        <dbReference type="SAM" id="Phobius"/>
    </source>
</evidence>
<proteinExistence type="predicted"/>
<keyword evidence="5 6" id="KW-0472">Membrane</keyword>
<feature type="transmembrane region" description="Helical" evidence="6">
    <location>
        <begin position="56"/>
        <end position="74"/>
    </location>
</feature>
<dbReference type="Pfam" id="PF07690">
    <property type="entry name" value="MFS_1"/>
    <property type="match status" value="1"/>
</dbReference>
<dbReference type="FunFam" id="1.20.1250.20:FF:000172">
    <property type="entry name" value="MFS multidrug resistance transporter"/>
    <property type="match status" value="1"/>
</dbReference>
<evidence type="ECO:0000256" key="4">
    <source>
        <dbReference type="ARBA" id="ARBA00022989"/>
    </source>
</evidence>
<dbReference type="InterPro" id="IPR011701">
    <property type="entry name" value="MFS"/>
</dbReference>
<evidence type="ECO:0000256" key="1">
    <source>
        <dbReference type="ARBA" id="ARBA00004141"/>
    </source>
</evidence>
<dbReference type="PANTHER" id="PTHR23502">
    <property type="entry name" value="MAJOR FACILITATOR SUPERFAMILY"/>
    <property type="match status" value="1"/>
</dbReference>
<feature type="transmembrane region" description="Helical" evidence="6">
    <location>
        <begin position="146"/>
        <end position="164"/>
    </location>
</feature>
<gene>
    <name evidence="8" type="ORF">ARMSODRAFT_928952</name>
</gene>
<feature type="transmembrane region" description="Helical" evidence="6">
    <location>
        <begin position="246"/>
        <end position="269"/>
    </location>
</feature>
<feature type="domain" description="Major facilitator superfamily (MFS) profile" evidence="7">
    <location>
        <begin position="20"/>
        <end position="468"/>
    </location>
</feature>
<keyword evidence="3 6" id="KW-0812">Transmembrane</keyword>
<evidence type="ECO:0000259" key="7">
    <source>
        <dbReference type="PROSITE" id="PS50850"/>
    </source>
</evidence>
<feature type="transmembrane region" description="Helical" evidence="6">
    <location>
        <begin position="382"/>
        <end position="406"/>
    </location>
</feature>
<dbReference type="InterPro" id="IPR036259">
    <property type="entry name" value="MFS_trans_sf"/>
</dbReference>
<sequence>MLAPSAECVSIYSYKETWFIVGIIALAGFASPFPATIYFPAIPRLTQIFHESTDRLNLTLTIFLAPQAACPMLWGPFSDRYGRRPCIVLCFVILILSCIGLALTPTNAFWLLLLLRCIQSAGCTGTLALGAGAIADITTRANRGTFFGAFNAGPMLAPGIGPVIGGLLSQYLGWRAIFWFLTIFSSVSLLIILAFLPETLPCIVGNGSIRPSFIFRALIPVVGKDRIAENPQLVYKPPPKPFRNPFLLFLNPDVLVATLFTSVIFSMQYSISGTLSNAYTSQYPFLNSANIGLCYLPNGLGLTGGTIINGKLLDAEYRRSRARAIREAAEKGISEEDAVSQANFPIERARLQMTPFMVLLFSGCVFGWGWCVDRSVSLAGPLLLQIALGFSSICVLNATTTLMIDLFPDQSSVVTACTNFFRSAFAAILVALQEKAIKKLGYGLTFVIFGCICASMVPLVLLELKIGPTFRSRRVSQWLANPDAPPEEMPVISTFYAAHIISESIREKMREVGTVADVPIEPEGQTRLLDTCISQAGVIGGGVPGVLN</sequence>
<dbReference type="Gene3D" id="1.20.1250.20">
    <property type="entry name" value="MFS general substrate transporter like domains"/>
    <property type="match status" value="1"/>
</dbReference>
<dbReference type="SUPFAM" id="SSF103473">
    <property type="entry name" value="MFS general substrate transporter"/>
    <property type="match status" value="1"/>
</dbReference>
<evidence type="ECO:0000256" key="3">
    <source>
        <dbReference type="ARBA" id="ARBA00022692"/>
    </source>
</evidence>
<comment type="subcellular location">
    <subcellularLocation>
        <location evidence="1">Membrane</location>
        <topology evidence="1">Multi-pass membrane protein</topology>
    </subcellularLocation>
</comment>
<feature type="transmembrane region" description="Helical" evidence="6">
    <location>
        <begin position="353"/>
        <end position="370"/>
    </location>
</feature>
<dbReference type="AlphaFoldDB" id="A0A2H3C995"/>
<dbReference type="PROSITE" id="PS50850">
    <property type="entry name" value="MFS"/>
    <property type="match status" value="1"/>
</dbReference>
<feature type="transmembrane region" description="Helical" evidence="6">
    <location>
        <begin position="86"/>
        <end position="103"/>
    </location>
</feature>
<dbReference type="Proteomes" id="UP000218334">
    <property type="component" value="Unassembled WGS sequence"/>
</dbReference>
<keyword evidence="9" id="KW-1185">Reference proteome</keyword>
<feature type="transmembrane region" description="Helical" evidence="6">
    <location>
        <begin position="444"/>
        <end position="464"/>
    </location>
</feature>
<evidence type="ECO:0000313" key="9">
    <source>
        <dbReference type="Proteomes" id="UP000218334"/>
    </source>
</evidence>
<feature type="transmembrane region" description="Helical" evidence="6">
    <location>
        <begin position="176"/>
        <end position="196"/>
    </location>
</feature>
<keyword evidence="4 6" id="KW-1133">Transmembrane helix</keyword>
<dbReference type="InterPro" id="IPR020846">
    <property type="entry name" value="MFS_dom"/>
</dbReference>
<dbReference type="STRING" id="1076256.A0A2H3C995"/>
<evidence type="ECO:0000256" key="5">
    <source>
        <dbReference type="ARBA" id="ARBA00023136"/>
    </source>
</evidence>